<organism evidence="2 3">
    <name type="scientific">Pleuronectes platessa</name>
    <name type="common">European plaice</name>
    <dbReference type="NCBI Taxonomy" id="8262"/>
    <lineage>
        <taxon>Eukaryota</taxon>
        <taxon>Metazoa</taxon>
        <taxon>Chordata</taxon>
        <taxon>Craniata</taxon>
        <taxon>Vertebrata</taxon>
        <taxon>Euteleostomi</taxon>
        <taxon>Actinopterygii</taxon>
        <taxon>Neopterygii</taxon>
        <taxon>Teleostei</taxon>
        <taxon>Neoteleostei</taxon>
        <taxon>Acanthomorphata</taxon>
        <taxon>Carangaria</taxon>
        <taxon>Pleuronectiformes</taxon>
        <taxon>Pleuronectoidei</taxon>
        <taxon>Pleuronectidae</taxon>
        <taxon>Pleuronectes</taxon>
    </lineage>
</organism>
<evidence type="ECO:0000313" key="2">
    <source>
        <dbReference type="EMBL" id="CAB1457287.1"/>
    </source>
</evidence>
<feature type="compositionally biased region" description="Pro residues" evidence="1">
    <location>
        <begin position="109"/>
        <end position="123"/>
    </location>
</feature>
<dbReference type="AlphaFoldDB" id="A0A9N7VY02"/>
<protein>
    <submittedName>
        <fullName evidence="2">Uncharacterized protein</fullName>
    </submittedName>
</protein>
<accession>A0A9N7VY02</accession>
<sequence length="181" mass="19150">MFQVVVQDRLKRLRNTPAPSSNPFEGTRLACGGPRSLQRRSAVVGPSPLQPSHRHQPTAPSDDRYLGGCLARGGPRSLQRGSGVGGGRWRGVIHSRSLSLQQHAHRHQPPPAPTGPQPDPGPAPRRRPPADVSHPPTSEVITVASAPVPAPRRRFQPDVPCVSASEVLAAPAPCPAPEVPG</sequence>
<proteinExistence type="predicted"/>
<keyword evidence="3" id="KW-1185">Reference proteome</keyword>
<comment type="caution">
    <text evidence="2">The sequence shown here is derived from an EMBL/GenBank/DDBJ whole genome shotgun (WGS) entry which is preliminary data.</text>
</comment>
<feature type="region of interest" description="Disordered" evidence="1">
    <location>
        <begin position="13"/>
        <end position="156"/>
    </location>
</feature>
<dbReference type="Proteomes" id="UP001153269">
    <property type="component" value="Unassembled WGS sequence"/>
</dbReference>
<name>A0A9N7VY02_PLEPL</name>
<reference evidence="2" key="1">
    <citation type="submission" date="2020-03" db="EMBL/GenBank/DDBJ databases">
        <authorList>
            <person name="Weist P."/>
        </authorList>
    </citation>
    <scope>NUCLEOTIDE SEQUENCE</scope>
</reference>
<evidence type="ECO:0000313" key="3">
    <source>
        <dbReference type="Proteomes" id="UP001153269"/>
    </source>
</evidence>
<gene>
    <name evidence="2" type="ORF">PLEPLA_LOCUS45109</name>
</gene>
<evidence type="ECO:0000256" key="1">
    <source>
        <dbReference type="SAM" id="MobiDB-lite"/>
    </source>
</evidence>
<dbReference type="EMBL" id="CADEAL010004335">
    <property type="protein sequence ID" value="CAB1457287.1"/>
    <property type="molecule type" value="Genomic_DNA"/>
</dbReference>